<evidence type="ECO:0000256" key="3">
    <source>
        <dbReference type="ARBA" id="ARBA00022989"/>
    </source>
</evidence>
<feature type="transmembrane region" description="Helical" evidence="5">
    <location>
        <begin position="327"/>
        <end position="344"/>
    </location>
</feature>
<dbReference type="GO" id="GO:0022857">
    <property type="term" value="F:transmembrane transporter activity"/>
    <property type="evidence" value="ECO:0007669"/>
    <property type="project" value="InterPro"/>
</dbReference>
<sequence>MKEPENGNLKSNTFEKVTVDRFFELTGEYGFYQKCFQVYIMFCELSALFNMMSIVWTAYTPEHVCNYNGTLDEDVVNVTREQCRVVAHYRNATSKILTCDSWTYSKEDFDETVATKYDLVCERAWLKSSIISFMTIGQMLGNMIIGHLADKFGRRKVIIMAFIVEFISFFGAAFNFNFYFYVFVKMVLGGIALGVVNTHTVHATEIVGKSARLLPSQIINLGWSIFYVLLGVVAIYYRHFRSFYLTIPGIVFVYLLITIFVVDECPRWLLVQGRKEEAMKIFNKIKRLNGHEDKEYDIYLDVVETKSDVKQETFSDLLRSRILLCRYLNLGLCWAVNALVYYGLSLNTGSLAGDKYVNFIISGAVEFPAYALNIFVMYYLGKRLPISSVMVFGGLGCILASFVSGTSSSALSLFGKFCITMSFGLLYVVTPELTPTTMRTYGLGICSTMARVGSILAPFAQNLDNVNHYIVPLSFGFISMTSGLLIMTLPETHGKKLPENRQDAENFGKGQKLCFIPRTQLTKFCMRSKREDYKLDINPMEEKTKMMA</sequence>
<organism evidence="7 8">
    <name type="scientific">Dimorphilus gyrociliatus</name>
    <dbReference type="NCBI Taxonomy" id="2664684"/>
    <lineage>
        <taxon>Eukaryota</taxon>
        <taxon>Metazoa</taxon>
        <taxon>Spiralia</taxon>
        <taxon>Lophotrochozoa</taxon>
        <taxon>Annelida</taxon>
        <taxon>Polychaeta</taxon>
        <taxon>Polychaeta incertae sedis</taxon>
        <taxon>Dinophilidae</taxon>
        <taxon>Dimorphilus</taxon>
    </lineage>
</organism>
<keyword evidence="2 5" id="KW-0812">Transmembrane</keyword>
<comment type="caution">
    <text evidence="7">The sequence shown here is derived from an EMBL/GenBank/DDBJ whole genome shotgun (WGS) entry which is preliminary data.</text>
</comment>
<dbReference type="InterPro" id="IPR036259">
    <property type="entry name" value="MFS_trans_sf"/>
</dbReference>
<dbReference type="GO" id="GO:0016020">
    <property type="term" value="C:membrane"/>
    <property type="evidence" value="ECO:0007669"/>
    <property type="project" value="UniProtKB-SubCell"/>
</dbReference>
<dbReference type="Gene3D" id="1.20.1250.20">
    <property type="entry name" value="MFS general substrate transporter like domains"/>
    <property type="match status" value="1"/>
</dbReference>
<name>A0A7I8V992_9ANNE</name>
<evidence type="ECO:0000313" key="7">
    <source>
        <dbReference type="EMBL" id="CAD5112887.1"/>
    </source>
</evidence>
<evidence type="ECO:0000259" key="6">
    <source>
        <dbReference type="PROSITE" id="PS50850"/>
    </source>
</evidence>
<gene>
    <name evidence="7" type="ORF">DGYR_LOCUS1954</name>
</gene>
<dbReference type="PANTHER" id="PTHR24064">
    <property type="entry name" value="SOLUTE CARRIER FAMILY 22 MEMBER"/>
    <property type="match status" value="1"/>
</dbReference>
<dbReference type="PROSITE" id="PS50850">
    <property type="entry name" value="MFS"/>
    <property type="match status" value="1"/>
</dbReference>
<feature type="transmembrane region" description="Helical" evidence="5">
    <location>
        <begin position="38"/>
        <end position="59"/>
    </location>
</feature>
<dbReference type="EMBL" id="CAJFCJ010000003">
    <property type="protein sequence ID" value="CAD5112887.1"/>
    <property type="molecule type" value="Genomic_DNA"/>
</dbReference>
<dbReference type="InterPro" id="IPR020846">
    <property type="entry name" value="MFS_dom"/>
</dbReference>
<feature type="transmembrane region" description="Helical" evidence="5">
    <location>
        <begin position="386"/>
        <end position="404"/>
    </location>
</feature>
<dbReference type="Pfam" id="PF00083">
    <property type="entry name" value="Sugar_tr"/>
    <property type="match status" value="1"/>
</dbReference>
<keyword evidence="4 5" id="KW-0472">Membrane</keyword>
<evidence type="ECO:0000256" key="2">
    <source>
        <dbReference type="ARBA" id="ARBA00022692"/>
    </source>
</evidence>
<reference evidence="7 8" key="1">
    <citation type="submission" date="2020-08" db="EMBL/GenBank/DDBJ databases">
        <authorList>
            <person name="Hejnol A."/>
        </authorList>
    </citation>
    <scope>NUCLEOTIDE SEQUENCE [LARGE SCALE GENOMIC DNA]</scope>
</reference>
<feature type="transmembrane region" description="Helical" evidence="5">
    <location>
        <begin position="180"/>
        <end position="197"/>
    </location>
</feature>
<feature type="transmembrane region" description="Helical" evidence="5">
    <location>
        <begin position="410"/>
        <end position="429"/>
    </location>
</feature>
<dbReference type="InterPro" id="IPR005828">
    <property type="entry name" value="MFS_sugar_transport-like"/>
</dbReference>
<feature type="transmembrane region" description="Helical" evidence="5">
    <location>
        <begin position="157"/>
        <end position="174"/>
    </location>
</feature>
<evidence type="ECO:0000256" key="1">
    <source>
        <dbReference type="ARBA" id="ARBA00004141"/>
    </source>
</evidence>
<protein>
    <submittedName>
        <fullName evidence="7">DgyrCDS2097</fullName>
    </submittedName>
</protein>
<keyword evidence="8" id="KW-1185">Reference proteome</keyword>
<evidence type="ECO:0000256" key="4">
    <source>
        <dbReference type="ARBA" id="ARBA00023136"/>
    </source>
</evidence>
<proteinExistence type="predicted"/>
<dbReference type="OrthoDB" id="10021984at2759"/>
<evidence type="ECO:0000313" key="8">
    <source>
        <dbReference type="Proteomes" id="UP000549394"/>
    </source>
</evidence>
<accession>A0A7I8V992</accession>
<dbReference type="AlphaFoldDB" id="A0A7I8V992"/>
<feature type="domain" description="Major facilitator superfamily (MFS) profile" evidence="6">
    <location>
        <begin position="86"/>
        <end position="494"/>
    </location>
</feature>
<dbReference type="SUPFAM" id="SSF103473">
    <property type="entry name" value="MFS general substrate transporter"/>
    <property type="match status" value="1"/>
</dbReference>
<feature type="transmembrane region" description="Helical" evidence="5">
    <location>
        <begin position="243"/>
        <end position="262"/>
    </location>
</feature>
<evidence type="ECO:0000256" key="5">
    <source>
        <dbReference type="SAM" id="Phobius"/>
    </source>
</evidence>
<feature type="transmembrane region" description="Helical" evidence="5">
    <location>
        <begin position="124"/>
        <end position="145"/>
    </location>
</feature>
<feature type="transmembrane region" description="Helical" evidence="5">
    <location>
        <begin position="356"/>
        <end position="379"/>
    </location>
</feature>
<feature type="transmembrane region" description="Helical" evidence="5">
    <location>
        <begin position="466"/>
        <end position="487"/>
    </location>
</feature>
<keyword evidence="3 5" id="KW-1133">Transmembrane helix</keyword>
<dbReference type="Proteomes" id="UP000549394">
    <property type="component" value="Unassembled WGS sequence"/>
</dbReference>
<feature type="transmembrane region" description="Helical" evidence="5">
    <location>
        <begin position="218"/>
        <end position="237"/>
    </location>
</feature>
<comment type="subcellular location">
    <subcellularLocation>
        <location evidence="1">Membrane</location>
        <topology evidence="1">Multi-pass membrane protein</topology>
    </subcellularLocation>
</comment>